<evidence type="ECO:0000256" key="1">
    <source>
        <dbReference type="SAM" id="MobiDB-lite"/>
    </source>
</evidence>
<name>A0A392QAD7_9FABA</name>
<reference evidence="2 3" key="1">
    <citation type="journal article" date="2018" name="Front. Plant Sci.">
        <title>Red Clover (Trifolium pratense) and Zigzag Clover (T. medium) - A Picture of Genomic Similarities and Differences.</title>
        <authorList>
            <person name="Dluhosova J."/>
            <person name="Istvanek J."/>
            <person name="Nedelnik J."/>
            <person name="Repkova J."/>
        </authorList>
    </citation>
    <scope>NUCLEOTIDE SEQUENCE [LARGE SCALE GENOMIC DNA]</scope>
    <source>
        <strain evidence="3">cv. 10/8</strain>
        <tissue evidence="2">Leaf</tissue>
    </source>
</reference>
<feature type="non-terminal residue" evidence="2">
    <location>
        <position position="1"/>
    </location>
</feature>
<dbReference type="Proteomes" id="UP000265520">
    <property type="component" value="Unassembled WGS sequence"/>
</dbReference>
<evidence type="ECO:0000313" key="2">
    <source>
        <dbReference type="EMBL" id="MCI20842.1"/>
    </source>
</evidence>
<protein>
    <submittedName>
        <fullName evidence="2">Uncharacterized protein</fullName>
    </submittedName>
</protein>
<evidence type="ECO:0000313" key="3">
    <source>
        <dbReference type="Proteomes" id="UP000265520"/>
    </source>
</evidence>
<proteinExistence type="predicted"/>
<feature type="region of interest" description="Disordered" evidence="1">
    <location>
        <begin position="1"/>
        <end position="32"/>
    </location>
</feature>
<dbReference type="AlphaFoldDB" id="A0A392QAD7"/>
<accession>A0A392QAD7</accession>
<sequence length="32" mass="3578">NIKVSSHGSEAGYSAQFARTQDLEVDEAPRQW</sequence>
<keyword evidence="3" id="KW-1185">Reference proteome</keyword>
<comment type="caution">
    <text evidence="2">The sequence shown here is derived from an EMBL/GenBank/DDBJ whole genome shotgun (WGS) entry which is preliminary data.</text>
</comment>
<dbReference type="EMBL" id="LXQA010121935">
    <property type="protein sequence ID" value="MCI20842.1"/>
    <property type="molecule type" value="Genomic_DNA"/>
</dbReference>
<organism evidence="2 3">
    <name type="scientific">Trifolium medium</name>
    <dbReference type="NCBI Taxonomy" id="97028"/>
    <lineage>
        <taxon>Eukaryota</taxon>
        <taxon>Viridiplantae</taxon>
        <taxon>Streptophyta</taxon>
        <taxon>Embryophyta</taxon>
        <taxon>Tracheophyta</taxon>
        <taxon>Spermatophyta</taxon>
        <taxon>Magnoliopsida</taxon>
        <taxon>eudicotyledons</taxon>
        <taxon>Gunneridae</taxon>
        <taxon>Pentapetalae</taxon>
        <taxon>rosids</taxon>
        <taxon>fabids</taxon>
        <taxon>Fabales</taxon>
        <taxon>Fabaceae</taxon>
        <taxon>Papilionoideae</taxon>
        <taxon>50 kb inversion clade</taxon>
        <taxon>NPAAA clade</taxon>
        <taxon>Hologalegina</taxon>
        <taxon>IRL clade</taxon>
        <taxon>Trifolieae</taxon>
        <taxon>Trifolium</taxon>
    </lineage>
</organism>